<organism evidence="2 3">
    <name type="scientific">Pleurodeles waltl</name>
    <name type="common">Iberian ribbed newt</name>
    <dbReference type="NCBI Taxonomy" id="8319"/>
    <lineage>
        <taxon>Eukaryota</taxon>
        <taxon>Metazoa</taxon>
        <taxon>Chordata</taxon>
        <taxon>Craniata</taxon>
        <taxon>Vertebrata</taxon>
        <taxon>Euteleostomi</taxon>
        <taxon>Amphibia</taxon>
        <taxon>Batrachia</taxon>
        <taxon>Caudata</taxon>
        <taxon>Salamandroidea</taxon>
        <taxon>Salamandridae</taxon>
        <taxon>Pleurodelinae</taxon>
        <taxon>Pleurodeles</taxon>
    </lineage>
</organism>
<evidence type="ECO:0000313" key="3">
    <source>
        <dbReference type="Proteomes" id="UP001066276"/>
    </source>
</evidence>
<proteinExistence type="predicted"/>
<reference evidence="2" key="1">
    <citation type="journal article" date="2022" name="bioRxiv">
        <title>Sequencing and chromosome-scale assembly of the giantPleurodeles waltlgenome.</title>
        <authorList>
            <person name="Brown T."/>
            <person name="Elewa A."/>
            <person name="Iarovenko S."/>
            <person name="Subramanian E."/>
            <person name="Araus A.J."/>
            <person name="Petzold A."/>
            <person name="Susuki M."/>
            <person name="Suzuki K.-i.T."/>
            <person name="Hayashi T."/>
            <person name="Toyoda A."/>
            <person name="Oliveira C."/>
            <person name="Osipova E."/>
            <person name="Leigh N.D."/>
            <person name="Simon A."/>
            <person name="Yun M.H."/>
        </authorList>
    </citation>
    <scope>NUCLEOTIDE SEQUENCE</scope>
    <source>
        <strain evidence="2">20211129_DDA</strain>
        <tissue evidence="2">Liver</tissue>
    </source>
</reference>
<dbReference type="EMBL" id="JANPWB010000008">
    <property type="protein sequence ID" value="KAJ1165829.1"/>
    <property type="molecule type" value="Genomic_DNA"/>
</dbReference>
<evidence type="ECO:0000313" key="2">
    <source>
        <dbReference type="EMBL" id="KAJ1165829.1"/>
    </source>
</evidence>
<comment type="caution">
    <text evidence="2">The sequence shown here is derived from an EMBL/GenBank/DDBJ whole genome shotgun (WGS) entry which is preliminary data.</text>
</comment>
<keyword evidence="1" id="KW-0812">Transmembrane</keyword>
<dbReference type="AlphaFoldDB" id="A0AAV7SNY9"/>
<name>A0AAV7SNY9_PLEWA</name>
<dbReference type="Proteomes" id="UP001066276">
    <property type="component" value="Chromosome 4_2"/>
</dbReference>
<keyword evidence="3" id="KW-1185">Reference proteome</keyword>
<protein>
    <submittedName>
        <fullName evidence="2">Uncharacterized protein</fullName>
    </submittedName>
</protein>
<keyword evidence="1" id="KW-1133">Transmembrane helix</keyword>
<evidence type="ECO:0000256" key="1">
    <source>
        <dbReference type="SAM" id="Phobius"/>
    </source>
</evidence>
<accession>A0AAV7SNY9</accession>
<feature type="transmembrane region" description="Helical" evidence="1">
    <location>
        <begin position="70"/>
        <end position="93"/>
    </location>
</feature>
<sequence length="158" mass="16055">MAQGADDHRPPCPLSRASGTSAASAAAVREAGSSVGAVALCVELLAAAYLEETGGADQTGGVRRGHARPVAAAALGWASAVLLALGCLIGLGAPAHLCCSPTSGDLGRPWDLLWLYAQAKWSVALPLHILGSLRLPANVGVVVRHRHLEQTPIGTVLC</sequence>
<gene>
    <name evidence="2" type="ORF">NDU88_006246</name>
</gene>
<keyword evidence="1" id="KW-0472">Membrane</keyword>